<gene>
    <name evidence="3" type="ORF">B0H50_101269</name>
</gene>
<name>A0ABX5LP94_9BACT</name>
<dbReference type="Pfam" id="PF03781">
    <property type="entry name" value="FGE-sulfatase"/>
    <property type="match status" value="1"/>
</dbReference>
<dbReference type="InterPro" id="IPR042095">
    <property type="entry name" value="SUMF_sf"/>
</dbReference>
<dbReference type="SUPFAM" id="SSF56436">
    <property type="entry name" value="C-type lectin-like"/>
    <property type="match status" value="1"/>
</dbReference>
<dbReference type="PANTHER" id="PTHR23150">
    <property type="entry name" value="SULFATASE MODIFYING FACTOR 1, 2"/>
    <property type="match status" value="1"/>
</dbReference>
<accession>A0ABX5LP94</accession>
<evidence type="ECO:0000256" key="1">
    <source>
        <dbReference type="SAM" id="Coils"/>
    </source>
</evidence>
<reference evidence="3 4" key="1">
    <citation type="submission" date="2018-05" db="EMBL/GenBank/DDBJ databases">
        <title>Animal gut microbial communities from fecal samples from Wisconsin, USA.</title>
        <authorList>
            <person name="Neumann A."/>
        </authorList>
    </citation>
    <scope>NUCLEOTIDE SEQUENCE [LARGE SCALE GENOMIC DNA]</scope>
    <source>
        <strain evidence="3 4">UWS4</strain>
    </source>
</reference>
<keyword evidence="4" id="KW-1185">Reference proteome</keyword>
<dbReference type="InterPro" id="IPR051043">
    <property type="entry name" value="Sulfatase_Mod_Factor_Kinase"/>
</dbReference>
<comment type="caution">
    <text evidence="3">The sequence shown here is derived from an EMBL/GenBank/DDBJ whole genome shotgun (WGS) entry which is preliminary data.</text>
</comment>
<dbReference type="EMBL" id="QGHD01000001">
    <property type="protein sequence ID" value="PWL04254.1"/>
    <property type="molecule type" value="Genomic_DNA"/>
</dbReference>
<feature type="coiled-coil region" evidence="1">
    <location>
        <begin position="42"/>
        <end position="130"/>
    </location>
</feature>
<evidence type="ECO:0000259" key="2">
    <source>
        <dbReference type="Pfam" id="PF03781"/>
    </source>
</evidence>
<dbReference type="InterPro" id="IPR005532">
    <property type="entry name" value="SUMF_dom"/>
</dbReference>
<evidence type="ECO:0000313" key="3">
    <source>
        <dbReference type="EMBL" id="PWL04254.1"/>
    </source>
</evidence>
<proteinExistence type="predicted"/>
<organism evidence="3 4">
    <name type="scientific">Hallerella porci</name>
    <dbReference type="NCBI Taxonomy" id="1945871"/>
    <lineage>
        <taxon>Bacteria</taxon>
        <taxon>Pseudomonadati</taxon>
        <taxon>Fibrobacterota</taxon>
        <taxon>Fibrobacteria</taxon>
        <taxon>Fibrobacterales</taxon>
        <taxon>Fibrobacteraceae</taxon>
        <taxon>Hallerella</taxon>
    </lineage>
</organism>
<sequence length="405" mass="45578">MQPKIDERKQQRKRKYHLTLLILMILLLAALFVVQCQLSSMKADLQAERDAALDSIAAYEKHRADSLKNYNDSLAVALAADSLARYNDSIAAYNDSVANANKKTVSPEELAREKARRDSIEARNREIRDSIAREKKALEDSLKAHAKAVADSIEAYNNRDSIPPQATILPPEGRYYEPIQLKVKCDEYKCKTFYSIGDTSNIQELTAAVSYNKTGDVYYFAEDSAGNRTAWQKVHYDMASDNVCGTNAYPVPVNGKTICVDAYEYPNKPGEIVKDMVSHDQAVQLCEQAGKRLCYFDEWSAACKGKDGTKYSYGNSYRQSKCNTSSKAAKRAGRKEACRSWYGMYDMNGNLWEWTATPASAPNRFLVAGGAWDTHNESQCTSTKYSFYPQNQYNFVGFRCCKNAD</sequence>
<evidence type="ECO:0000313" key="4">
    <source>
        <dbReference type="Proteomes" id="UP000245523"/>
    </source>
</evidence>
<dbReference type="InterPro" id="IPR016187">
    <property type="entry name" value="CTDL_fold"/>
</dbReference>
<dbReference type="PANTHER" id="PTHR23150:SF19">
    <property type="entry name" value="FORMYLGLYCINE-GENERATING ENZYME"/>
    <property type="match status" value="1"/>
</dbReference>
<dbReference type="RefSeq" id="WP_106198097.1">
    <property type="nucleotide sequence ID" value="NZ_JAXEIU010000055.1"/>
</dbReference>
<dbReference type="Gene3D" id="3.90.1580.10">
    <property type="entry name" value="paralog of FGE (formylglycine-generating enzyme)"/>
    <property type="match status" value="1"/>
</dbReference>
<protein>
    <submittedName>
        <fullName evidence="3">Sulfatase-modifying factor enzyme 1</fullName>
    </submittedName>
</protein>
<feature type="domain" description="Sulfatase-modifying factor enzyme-like" evidence="2">
    <location>
        <begin position="276"/>
        <end position="401"/>
    </location>
</feature>
<keyword evidence="1" id="KW-0175">Coiled coil</keyword>
<dbReference type="Proteomes" id="UP000245523">
    <property type="component" value="Unassembled WGS sequence"/>
</dbReference>